<dbReference type="GO" id="GO:0016242">
    <property type="term" value="P:negative regulation of macroautophagy"/>
    <property type="evidence" value="ECO:0007669"/>
    <property type="project" value="TreeGrafter"/>
</dbReference>
<dbReference type="InterPro" id="IPR003151">
    <property type="entry name" value="PIK-rel_kinase_FAT"/>
</dbReference>
<dbReference type="PROSITE" id="PS00915">
    <property type="entry name" value="PI3_4_KINASE_1"/>
    <property type="match status" value="1"/>
</dbReference>
<dbReference type="InterPro" id="IPR001478">
    <property type="entry name" value="PDZ"/>
</dbReference>
<evidence type="ECO:0000313" key="14">
    <source>
        <dbReference type="Proteomes" id="UP000515908"/>
    </source>
</evidence>
<dbReference type="GO" id="GO:0031929">
    <property type="term" value="P:TOR signaling"/>
    <property type="evidence" value="ECO:0007669"/>
    <property type="project" value="TreeGrafter"/>
</dbReference>
<protein>
    <recommendedName>
        <fullName evidence="2">non-specific serine/threonine protein kinase</fullName>
        <ecNumber evidence="2">2.7.11.1</ecNumber>
    </recommendedName>
</protein>
<dbReference type="InterPro" id="IPR026683">
    <property type="entry name" value="TOR_cat"/>
</dbReference>
<dbReference type="PROSITE" id="PS50290">
    <property type="entry name" value="PI3_4_KINASE_3"/>
    <property type="match status" value="1"/>
</dbReference>
<evidence type="ECO:0000256" key="4">
    <source>
        <dbReference type="ARBA" id="ARBA00022737"/>
    </source>
</evidence>
<dbReference type="Gene3D" id="1.25.40.10">
    <property type="entry name" value="Tetratricopeptide repeat domain"/>
    <property type="match status" value="1"/>
</dbReference>
<sequence length="2235" mass="254660">MPYMPLLFRVLAAIRDRYGEEAMTPIYNLVDEYMSMKQEFVNFGRLNALIRFADARTDLKRAEFLRLRVDVSNGRPEAILIRSLPLLTTLDRTNQLNDAIALMFHDDMEVRRTAIKTVISLCELIMLKADRNSMEKNDVSSTSKRLDSHVSYAVERILDVAVADREPEIRFASLEELSPSFYPYLCLPDNLDALFMTRNDNDRKTRDQSLVLLCKLHPYHPAIVHPQLVRAQEFMLRDVDGQDSSIAQAIYKASLLQMCAEHNCLLLQPNMVENVVLRRLSQHPFISKKISIALLGLLKAVLEHTSPQYHCDSFDFVRTILSIINNGDCSTRRCAALETLASILTTLTVTDSNLRIDMYRCIARIIRWEAEEQVGVTLAAINVFATIGAVNPVKIRSILTVLNSDGIEEEEEAVTPALAQYKPHLRVHPKMAERYPSVVLYYLVKSLQLSIDPRLQVDTLVTLRLMMQEVPSTQKAVLLTQLLPQLKTWLTETDRAYLFEIVLCLMCDLAALLRQCKESIPSSTGYELLRSVQLFCMLPQAAQKPLSTHIVQLLDDLAKGLPAQDMRDNRWAVEFIHQRLSQNKNDLDLIHRVVKALESFLVVMHEKDLQLILPHVLQCIEPAKTTPAARRPKMKDINDACFDFLNNIMVKQQSLLKDCCAQIVHTIMWYIDLSDNQEEMDIGLTTLASLIDVIKQPAKRFIQPVERVAEQNGYPKGYFQNLVNSAASGMKVRAPPYNTENLNPDLPLSLVSHLPRLTQKEFETELRNTLRMADKDFTVLDVTHPSGQTVINFRFCPGNDQTACFNLFTRKAQDTKSSLRRNLGILKVEQCIETPKCIDVETIEAISAIPEATLTRREQSWISWLHSSSFLLLKASPYSPLRCCANIADRSSELIRDLFPFAASAIIGQLEVKERKTLVDIFNRAILMAPYDIKLILFSLAEFLESERGEKKATLVHTQKQKVFSVKRDTADMKFGINYDQDPSRGVVVTKLAPKGLGESAGVPVGGQLLSINGCPVLTVGDIRGMIDGLLQIDLNIAFTVEERFFPEPKYLMDLDTLATISFKSQMHTKAIYFNEILFEKLFGELKDVTKRDDAALHAALRVSERLIEFYGHLNLSMVAHGLVQMITKKFSNDIVAPDQFGFDEIGTLEQLHWWDEALRRYQRRLESLESPKQDMSAVIGELRCEDALGNVEAMSVRIAEYWNKFDHEEKRQIVSFRAKAALALGSWELFDELSAKPYFLCKFPTVEHCAALFRQGKYDQLLQYTNDCRSGRIESFSESFNESYSRAYDDLVLLQHYKHFEELVSYVNSNQERRNMLKSLWYRRMISMSAKPLTVRTIISINSLVLKPEEDVDSHVFAIGTFAKSHWYQMANRMITNILGDKITVDLLVKQPPSLIHAYAKFLYEVDNPSEAYYLLKHLLKQVKVDSKSGKSEKWGQCWQLLGEWTMHLFPDQGDQAIEELLRATKLSPTDFAAFHSLGILHYDLSRDPSTPQQVQTDHHIASVIALFKSVQLSSDNANNVMQDVLRILSVWFSHSAVEELNEAVEKGVQLLSDFVWLNVIPQLIARIGITAKHARAILADLLVRVGTKYPEALIYPLTVAEKSPDATRRVMAERVLTGIRATNSQMVEGASLISNEMVRIAILWTEKWHAAIQQAAHKPDNTKVIEQCFGNLYELLDRPFTPNERNFEKTFGQTLRRAKACLQDKLLDKAWTFLKQVYGQLTKMLSDRRLYMSDVSPTLDNVRESIVAVPGTFKHDRLPITIDKFHSRVYVMPSKQKPRRLGLDASDGLKYRFLLKGHEDLRQDERVMQFVGLVDSIFVTDNSTSSIGLSLPQYAVIPLTDNVGLIGWVENTETIYKMLENYRSEHNISIYEEVNIIMKQGALKNIEDYHRQTKQIRKGLLNYAMERTPSDEVRRIIWDRNDSCEQWLSYRGTYGYTLAAMSMVGYVLGLGDRHLNNLMLKENGTVVHIDFGDCFEVAMHRALYAEAVPFRLTRLLVTALGITGVNGVYRLTCELVMRILRRHSENLLSILEAFIYDPLINWRLNVNDAADRSSSRQVSDPETGAQRSGNEVVLGEQENDNYTMQLSKSFAKRNTENSVYAPYSQGDGANTLEYNEEETRNQQGDLALARVHAKLTGQDFGLVNSSFSLSSRQKKESFTDSLQRTWPVNHDNVNPEDDENNILTSYLSLRALTGTEDSLNVNRQVDKLIKEAPVWTTWRTPILLAGHRLVRSA</sequence>
<evidence type="ECO:0000256" key="3">
    <source>
        <dbReference type="ARBA" id="ARBA00022679"/>
    </source>
</evidence>
<evidence type="ECO:0000256" key="6">
    <source>
        <dbReference type="ARBA" id="ARBA00022777"/>
    </source>
</evidence>
<dbReference type="PANTHER" id="PTHR11139">
    <property type="entry name" value="ATAXIA TELANGIECTASIA MUTATED ATM -RELATED"/>
    <property type="match status" value="1"/>
</dbReference>
<dbReference type="PROSITE" id="PS51189">
    <property type="entry name" value="FAT"/>
    <property type="match status" value="1"/>
</dbReference>
<dbReference type="InterPro" id="IPR036034">
    <property type="entry name" value="PDZ_sf"/>
</dbReference>
<dbReference type="GO" id="GO:0005737">
    <property type="term" value="C:cytoplasm"/>
    <property type="evidence" value="ECO:0007669"/>
    <property type="project" value="TreeGrafter"/>
</dbReference>
<dbReference type="Pfam" id="PF02259">
    <property type="entry name" value="FAT"/>
    <property type="match status" value="1"/>
</dbReference>
<dbReference type="InterPro" id="IPR009076">
    <property type="entry name" value="FRB_dom"/>
</dbReference>
<dbReference type="EMBL" id="LR877148">
    <property type="protein sequence ID" value="CAD2214805.1"/>
    <property type="molecule type" value="Genomic_DNA"/>
</dbReference>
<dbReference type="SUPFAM" id="SSF50156">
    <property type="entry name" value="PDZ domain-like"/>
    <property type="match status" value="1"/>
</dbReference>
<evidence type="ECO:0000313" key="13">
    <source>
        <dbReference type="EMBL" id="CAD2214805.1"/>
    </source>
</evidence>
<dbReference type="InterPro" id="IPR016024">
    <property type="entry name" value="ARM-type_fold"/>
</dbReference>
<dbReference type="GO" id="GO:0005634">
    <property type="term" value="C:nucleus"/>
    <property type="evidence" value="ECO:0007669"/>
    <property type="project" value="TreeGrafter"/>
</dbReference>
<dbReference type="Gene3D" id="1.20.120.150">
    <property type="entry name" value="FKBP12-rapamycin binding domain"/>
    <property type="match status" value="1"/>
</dbReference>
<keyword evidence="7" id="KW-0067">ATP-binding</keyword>
<dbReference type="PROSITE" id="PS00916">
    <property type="entry name" value="PI3_4_KINASE_2"/>
    <property type="match status" value="1"/>
</dbReference>
<dbReference type="GO" id="GO:0005524">
    <property type="term" value="F:ATP binding"/>
    <property type="evidence" value="ECO:0007669"/>
    <property type="project" value="UniProtKB-KW"/>
</dbReference>
<dbReference type="Pfam" id="PF00454">
    <property type="entry name" value="PI3_PI4_kinase"/>
    <property type="match status" value="1"/>
</dbReference>
<dbReference type="Pfam" id="PF11865">
    <property type="entry name" value="mTOR_dom"/>
    <property type="match status" value="1"/>
</dbReference>
<feature type="domain" description="FAT" evidence="12">
    <location>
        <begin position="1057"/>
        <end position="1605"/>
    </location>
</feature>
<evidence type="ECO:0000256" key="2">
    <source>
        <dbReference type="ARBA" id="ARBA00012513"/>
    </source>
</evidence>
<dbReference type="InterPro" id="IPR018936">
    <property type="entry name" value="PI3/4_kinase_CS"/>
</dbReference>
<dbReference type="OrthoDB" id="2250022at2759"/>
<feature type="region of interest" description="Disordered" evidence="9">
    <location>
        <begin position="2054"/>
        <end position="2079"/>
    </location>
</feature>
<dbReference type="GO" id="GO:0004674">
    <property type="term" value="F:protein serine/threonine kinase activity"/>
    <property type="evidence" value="ECO:0007669"/>
    <property type="project" value="UniProtKB-EC"/>
</dbReference>
<evidence type="ECO:0000256" key="1">
    <source>
        <dbReference type="ARBA" id="ARBA00011031"/>
    </source>
</evidence>
<feature type="domain" description="PDZ" evidence="10">
    <location>
        <begin position="963"/>
        <end position="1026"/>
    </location>
</feature>
<dbReference type="Proteomes" id="UP000515908">
    <property type="component" value="Chromosome 04"/>
</dbReference>
<feature type="compositionally biased region" description="Polar residues" evidence="9">
    <location>
        <begin position="2057"/>
        <end position="2071"/>
    </location>
</feature>
<comment type="similarity">
    <text evidence="1">Belongs to the PI3/PI4-kinase family.</text>
</comment>
<dbReference type="InterPro" id="IPR014009">
    <property type="entry name" value="PIK_FAT"/>
</dbReference>
<keyword evidence="3" id="KW-0808">Transferase</keyword>
<evidence type="ECO:0000256" key="8">
    <source>
        <dbReference type="ARBA" id="ARBA00048679"/>
    </source>
</evidence>
<dbReference type="CDD" id="cd05169">
    <property type="entry name" value="PIKKc_TOR"/>
    <property type="match status" value="1"/>
</dbReference>
<dbReference type="SUPFAM" id="SSF48371">
    <property type="entry name" value="ARM repeat"/>
    <property type="match status" value="1"/>
</dbReference>
<dbReference type="InterPro" id="IPR057564">
    <property type="entry name" value="HEAT_ATR"/>
</dbReference>
<evidence type="ECO:0000256" key="9">
    <source>
        <dbReference type="SAM" id="MobiDB-lite"/>
    </source>
</evidence>
<dbReference type="InterPro" id="IPR036940">
    <property type="entry name" value="PI3/4_kinase_cat_sf"/>
</dbReference>
<accession>A0A7G2C5N8</accession>
<dbReference type="PROSITE" id="PS50106">
    <property type="entry name" value="PDZ"/>
    <property type="match status" value="1"/>
</dbReference>
<dbReference type="SMART" id="SM01345">
    <property type="entry name" value="Rapamycin_bind"/>
    <property type="match status" value="1"/>
</dbReference>
<proteinExistence type="inferred from homology"/>
<dbReference type="SUPFAM" id="SSF47212">
    <property type="entry name" value="FKBP12-rapamycin-binding domain of FKBP-rapamycin-associated protein (FRAP)"/>
    <property type="match status" value="1"/>
</dbReference>
<feature type="domain" description="PI3K/PI4K catalytic" evidence="11">
    <location>
        <begin position="1767"/>
        <end position="2086"/>
    </location>
</feature>
<dbReference type="InterPro" id="IPR011990">
    <property type="entry name" value="TPR-like_helical_dom_sf"/>
</dbReference>
<dbReference type="InterPro" id="IPR024585">
    <property type="entry name" value="mTOR_dom"/>
</dbReference>
<dbReference type="Gene3D" id="1.10.1070.11">
    <property type="entry name" value="Phosphatidylinositol 3-/4-kinase, catalytic domain"/>
    <property type="match status" value="1"/>
</dbReference>
<dbReference type="InterPro" id="IPR011009">
    <property type="entry name" value="Kinase-like_dom_sf"/>
</dbReference>
<dbReference type="GO" id="GO:0044877">
    <property type="term" value="F:protein-containing complex binding"/>
    <property type="evidence" value="ECO:0007669"/>
    <property type="project" value="InterPro"/>
</dbReference>
<evidence type="ECO:0000259" key="10">
    <source>
        <dbReference type="PROSITE" id="PS50106"/>
    </source>
</evidence>
<evidence type="ECO:0000259" key="12">
    <source>
        <dbReference type="PROSITE" id="PS51189"/>
    </source>
</evidence>
<dbReference type="InterPro" id="IPR000403">
    <property type="entry name" value="PI3/4_kinase_cat_dom"/>
</dbReference>
<keyword evidence="14" id="KW-1185">Reference proteome</keyword>
<organism evidence="13 14">
    <name type="scientific">Angomonas deanei</name>
    <dbReference type="NCBI Taxonomy" id="59799"/>
    <lineage>
        <taxon>Eukaryota</taxon>
        <taxon>Discoba</taxon>
        <taxon>Euglenozoa</taxon>
        <taxon>Kinetoplastea</taxon>
        <taxon>Metakinetoplastina</taxon>
        <taxon>Trypanosomatida</taxon>
        <taxon>Trypanosomatidae</taxon>
        <taxon>Strigomonadinae</taxon>
        <taxon>Angomonas</taxon>
    </lineage>
</organism>
<dbReference type="Gene3D" id="3.30.1010.10">
    <property type="entry name" value="Phosphatidylinositol 3-kinase Catalytic Subunit, Chain A, domain 4"/>
    <property type="match status" value="1"/>
</dbReference>
<evidence type="ECO:0000259" key="11">
    <source>
        <dbReference type="PROSITE" id="PS50290"/>
    </source>
</evidence>
<evidence type="ECO:0000256" key="7">
    <source>
        <dbReference type="ARBA" id="ARBA00022840"/>
    </source>
</evidence>
<dbReference type="InterPro" id="IPR036738">
    <property type="entry name" value="FRB_sf"/>
</dbReference>
<dbReference type="SUPFAM" id="SSF56112">
    <property type="entry name" value="Protein kinase-like (PK-like)"/>
    <property type="match status" value="1"/>
</dbReference>
<gene>
    <name evidence="13" type="ORF">ADEAN_000225600</name>
</gene>
<keyword evidence="6" id="KW-0418">Kinase</keyword>
<evidence type="ECO:0000256" key="5">
    <source>
        <dbReference type="ARBA" id="ARBA00022741"/>
    </source>
</evidence>
<dbReference type="GO" id="GO:0031931">
    <property type="term" value="C:TORC1 complex"/>
    <property type="evidence" value="ECO:0007669"/>
    <property type="project" value="TreeGrafter"/>
</dbReference>
<keyword evidence="4" id="KW-0677">Repeat</keyword>
<dbReference type="GO" id="GO:0080090">
    <property type="term" value="P:regulation of primary metabolic process"/>
    <property type="evidence" value="ECO:0007669"/>
    <property type="project" value="UniProtKB-ARBA"/>
</dbReference>
<dbReference type="Pfam" id="PF08771">
    <property type="entry name" value="FRB_dom"/>
    <property type="match status" value="1"/>
</dbReference>
<comment type="catalytic activity">
    <reaction evidence="8">
        <text>L-seryl-[protein] + ATP = O-phospho-L-seryl-[protein] + ADP + H(+)</text>
        <dbReference type="Rhea" id="RHEA:17989"/>
        <dbReference type="Rhea" id="RHEA-COMP:9863"/>
        <dbReference type="Rhea" id="RHEA-COMP:11604"/>
        <dbReference type="ChEBI" id="CHEBI:15378"/>
        <dbReference type="ChEBI" id="CHEBI:29999"/>
        <dbReference type="ChEBI" id="CHEBI:30616"/>
        <dbReference type="ChEBI" id="CHEBI:83421"/>
        <dbReference type="ChEBI" id="CHEBI:456216"/>
        <dbReference type="EC" id="2.7.11.1"/>
    </reaction>
</comment>
<keyword evidence="5" id="KW-0547">Nucleotide-binding</keyword>
<dbReference type="VEuPathDB" id="TriTrypDB:ADEAN_000225600"/>
<dbReference type="FunFam" id="3.30.1010.10:FF:000034">
    <property type="entry name" value="Serine/threonine-protein kinase TOR"/>
    <property type="match status" value="1"/>
</dbReference>
<dbReference type="SMART" id="SM00146">
    <property type="entry name" value="PI3Kc"/>
    <property type="match status" value="1"/>
</dbReference>
<dbReference type="Pfam" id="PF23593">
    <property type="entry name" value="HEAT_ATR"/>
    <property type="match status" value="1"/>
</dbReference>
<reference evidence="13 14" key="1">
    <citation type="submission" date="2020-08" db="EMBL/GenBank/DDBJ databases">
        <authorList>
            <person name="Newling K."/>
            <person name="Davey J."/>
            <person name="Forrester S."/>
        </authorList>
    </citation>
    <scope>NUCLEOTIDE SEQUENCE [LARGE SCALE GENOMIC DNA]</scope>
    <source>
        <strain evidence="14">Crithidia deanei Carvalho (ATCC PRA-265)</strain>
    </source>
</reference>
<name>A0A7G2C5N8_9TRYP</name>
<dbReference type="InterPro" id="IPR050517">
    <property type="entry name" value="DDR_Repair_Kinase"/>
</dbReference>
<dbReference type="EC" id="2.7.11.1" evidence="2"/>
<dbReference type="PANTHER" id="PTHR11139:SF121">
    <property type="entry name" value="NON-SPECIFIC SERINE_THREONINE PROTEIN KINASE"/>
    <property type="match status" value="1"/>
</dbReference>
<dbReference type="GO" id="GO:0031932">
    <property type="term" value="C:TORC2 complex"/>
    <property type="evidence" value="ECO:0007669"/>
    <property type="project" value="TreeGrafter"/>
</dbReference>